<protein>
    <submittedName>
        <fullName evidence="2">Uncharacterized protein</fullName>
    </submittedName>
</protein>
<evidence type="ECO:0000313" key="2">
    <source>
        <dbReference type="EnsemblMetazoa" id="CLYHEMP004851.1"/>
    </source>
</evidence>
<feature type="region of interest" description="Disordered" evidence="1">
    <location>
        <begin position="1"/>
        <end position="32"/>
    </location>
</feature>
<proteinExistence type="predicted"/>
<dbReference type="GeneID" id="136820931"/>
<dbReference type="RefSeq" id="XP_066933268.1">
    <property type="nucleotide sequence ID" value="XM_067077167.1"/>
</dbReference>
<keyword evidence="3" id="KW-1185">Reference proteome</keyword>
<name>A0A7M5UZ16_9CNID</name>
<organism evidence="2 3">
    <name type="scientific">Clytia hemisphaerica</name>
    <dbReference type="NCBI Taxonomy" id="252671"/>
    <lineage>
        <taxon>Eukaryota</taxon>
        <taxon>Metazoa</taxon>
        <taxon>Cnidaria</taxon>
        <taxon>Hydrozoa</taxon>
        <taxon>Hydroidolina</taxon>
        <taxon>Leptothecata</taxon>
        <taxon>Obeliida</taxon>
        <taxon>Clytiidae</taxon>
        <taxon>Clytia</taxon>
    </lineage>
</organism>
<dbReference type="AlphaFoldDB" id="A0A7M5UZ16"/>
<sequence length="189" mass="21203">MSDIKPNTFHLSKHKARAVNTSSKRVSKPKQIIKSPQPIVKSKDTSEVVFKSRDWRMNDPSQKITAVREVCGGPEPIQKQLSSQNALQPKGKLLIPKPVQMKGYLFVPAEYVQYMPGFGSLEIPKVKDSQDFRLNSSQSQEKINRQIIKPIKKEAPVDSSYESQLVDIFALPTPVIKTSCVKVDSVGRL</sequence>
<evidence type="ECO:0000256" key="1">
    <source>
        <dbReference type="SAM" id="MobiDB-lite"/>
    </source>
</evidence>
<dbReference type="EnsemblMetazoa" id="CLYHEMT004851.1">
    <property type="protein sequence ID" value="CLYHEMP004851.1"/>
    <property type="gene ID" value="CLYHEMG004851"/>
</dbReference>
<reference evidence="2" key="1">
    <citation type="submission" date="2021-01" db="UniProtKB">
        <authorList>
            <consortium name="EnsemblMetazoa"/>
        </authorList>
    </citation>
    <scope>IDENTIFICATION</scope>
</reference>
<evidence type="ECO:0000313" key="3">
    <source>
        <dbReference type="Proteomes" id="UP000594262"/>
    </source>
</evidence>
<dbReference type="Proteomes" id="UP000594262">
    <property type="component" value="Unplaced"/>
</dbReference>
<accession>A0A7M5UZ16</accession>